<keyword evidence="5" id="KW-0411">Iron-sulfur</keyword>
<dbReference type="SUPFAM" id="SSF54862">
    <property type="entry name" value="4Fe-4S ferredoxins"/>
    <property type="match status" value="1"/>
</dbReference>
<keyword evidence="8" id="KW-1185">Reference proteome</keyword>
<dbReference type="PANTHER" id="PTHR43673:SF10">
    <property type="entry name" value="NADH DEHYDROGENASE_NAD(P)H NITROREDUCTASE XCC3605-RELATED"/>
    <property type="match status" value="1"/>
</dbReference>
<dbReference type="EMBL" id="UHJJ01000006">
    <property type="protein sequence ID" value="SUQ14391.1"/>
    <property type="molecule type" value="Genomic_DNA"/>
</dbReference>
<evidence type="ECO:0000256" key="5">
    <source>
        <dbReference type="ARBA" id="ARBA00023014"/>
    </source>
</evidence>
<feature type="domain" description="4Fe-4S ferredoxin-type" evidence="6">
    <location>
        <begin position="33"/>
        <end position="57"/>
    </location>
</feature>
<dbReference type="InterPro" id="IPR029479">
    <property type="entry name" value="Nitroreductase"/>
</dbReference>
<evidence type="ECO:0000313" key="8">
    <source>
        <dbReference type="Proteomes" id="UP000254051"/>
    </source>
</evidence>
<dbReference type="PANTHER" id="PTHR43673">
    <property type="entry name" value="NAD(P)H NITROREDUCTASE YDGI-RELATED"/>
    <property type="match status" value="1"/>
</dbReference>
<evidence type="ECO:0000313" key="7">
    <source>
        <dbReference type="EMBL" id="SUQ14391.1"/>
    </source>
</evidence>
<dbReference type="Gene3D" id="3.30.70.20">
    <property type="match status" value="1"/>
</dbReference>
<keyword evidence="3" id="KW-0560">Oxidoreductase</keyword>
<organism evidence="7 8">
    <name type="scientific">Faecalicatena contorta</name>
    <dbReference type="NCBI Taxonomy" id="39482"/>
    <lineage>
        <taxon>Bacteria</taxon>
        <taxon>Bacillati</taxon>
        <taxon>Bacillota</taxon>
        <taxon>Clostridia</taxon>
        <taxon>Lachnospirales</taxon>
        <taxon>Lachnospiraceae</taxon>
        <taxon>Faecalicatena</taxon>
    </lineage>
</organism>
<dbReference type="GO" id="GO:0016491">
    <property type="term" value="F:oxidoreductase activity"/>
    <property type="evidence" value="ECO:0007669"/>
    <property type="project" value="UniProtKB-KW"/>
</dbReference>
<comment type="similarity">
    <text evidence="1">Belongs to the nitroreductase family.</text>
</comment>
<dbReference type="PROSITE" id="PS51379">
    <property type="entry name" value="4FE4S_FER_2"/>
    <property type="match status" value="2"/>
</dbReference>
<sequence>MVLINQELCIGCGVCAEDCLAKIIHLTDGKAENKGPCIQCGHCVAVCPVQAVSIPEYDMEDVDEYDPETFRIEPENMLHAIKFRRSIRNFKPEKIEEEKVKHILDAGRYTATAKNKQASTFVFIQDKMDEFRNLVWETMPEILEVLKKDAPLYARVFRSFYEKWKKDPQDDTLLYNTPAFLVITSDNHSLDGGLAAANIENMAVAEGLGALFSGYMMRVISISPKLREWLEIGEQTVACCMLIGYPAVRYRRTAPRREGNVIRK</sequence>
<dbReference type="InterPro" id="IPR017896">
    <property type="entry name" value="4Fe4S_Fe-S-bd"/>
</dbReference>
<dbReference type="AlphaFoldDB" id="A0A315ZWN8"/>
<feature type="domain" description="4Fe-4S ferredoxin-type" evidence="6">
    <location>
        <begin position="1"/>
        <end position="29"/>
    </location>
</feature>
<dbReference type="SUPFAM" id="SSF55469">
    <property type="entry name" value="FMN-dependent nitroreductase-like"/>
    <property type="match status" value="1"/>
</dbReference>
<dbReference type="Pfam" id="PF00881">
    <property type="entry name" value="Nitroreductase"/>
    <property type="match status" value="1"/>
</dbReference>
<dbReference type="Proteomes" id="UP000254051">
    <property type="component" value="Unassembled WGS sequence"/>
</dbReference>
<proteinExistence type="inferred from homology"/>
<dbReference type="GO" id="GO:0046872">
    <property type="term" value="F:metal ion binding"/>
    <property type="evidence" value="ECO:0007669"/>
    <property type="project" value="UniProtKB-KW"/>
</dbReference>
<dbReference type="PROSITE" id="PS00198">
    <property type="entry name" value="4FE4S_FER_1"/>
    <property type="match status" value="1"/>
</dbReference>
<accession>A0A315ZWN8</accession>
<dbReference type="InterPro" id="IPR000415">
    <property type="entry name" value="Nitroreductase-like"/>
</dbReference>
<evidence type="ECO:0000259" key="6">
    <source>
        <dbReference type="PROSITE" id="PS51379"/>
    </source>
</evidence>
<dbReference type="InterPro" id="IPR017900">
    <property type="entry name" value="4Fe4S_Fe_S_CS"/>
</dbReference>
<protein>
    <submittedName>
        <fullName evidence="7">Nitroreductase</fullName>
    </submittedName>
</protein>
<dbReference type="OrthoDB" id="368873at2"/>
<keyword evidence="2" id="KW-0479">Metal-binding</keyword>
<dbReference type="RefSeq" id="WP_109711229.1">
    <property type="nucleotide sequence ID" value="NZ_QGDS01000006.1"/>
</dbReference>
<evidence type="ECO:0000256" key="3">
    <source>
        <dbReference type="ARBA" id="ARBA00023002"/>
    </source>
</evidence>
<reference evidence="8" key="1">
    <citation type="submission" date="2017-07" db="EMBL/GenBank/DDBJ databases">
        <authorList>
            <person name="Varghese N."/>
            <person name="Submissions S."/>
        </authorList>
    </citation>
    <scope>NUCLEOTIDE SEQUENCE [LARGE SCALE GENOMIC DNA]</scope>
    <source>
        <strain evidence="8">NLAE-zl-C134</strain>
    </source>
</reference>
<dbReference type="GO" id="GO:0051536">
    <property type="term" value="F:iron-sulfur cluster binding"/>
    <property type="evidence" value="ECO:0007669"/>
    <property type="project" value="UniProtKB-KW"/>
</dbReference>
<keyword evidence="4" id="KW-0408">Iron</keyword>
<dbReference type="Gene3D" id="3.40.109.10">
    <property type="entry name" value="NADH Oxidase"/>
    <property type="match status" value="1"/>
</dbReference>
<name>A0A315ZWN8_9FIRM</name>
<dbReference type="Pfam" id="PF13187">
    <property type="entry name" value="Fer4_9"/>
    <property type="match status" value="1"/>
</dbReference>
<evidence type="ECO:0000256" key="1">
    <source>
        <dbReference type="ARBA" id="ARBA00007118"/>
    </source>
</evidence>
<evidence type="ECO:0000256" key="4">
    <source>
        <dbReference type="ARBA" id="ARBA00023004"/>
    </source>
</evidence>
<evidence type="ECO:0000256" key="2">
    <source>
        <dbReference type="ARBA" id="ARBA00022723"/>
    </source>
</evidence>
<gene>
    <name evidence="7" type="ORF">SAMN05216529_10683</name>
</gene>